<accession>A0A5C5WYK0</accession>
<sequence>MMTLNRSFVFSALIATVTCMPWQRSNGQDAGGDEGSATQANQVETLFEKKTFTSPGGGELEYRIYTPDSAGEDAKLPLVLFLHGAGERGSDNSAQLKHGVTEFLKEGRGTRYPAILIAPQCPRDRKWVDADWSQSDGEGTFMSTPSPTMKLVFQLLDETIAGGQVDPSRLYVTGLSMGGYGSWYAAAEYRTMANRPTSGAPSDLDQATTSGFAAMIAICGGGDPSWVDRYDPVSIWAVHGDADRAVPVARSRSMIAALVNGGHPGEIRYTEHAGVGHDSWTQTYADEETYDWLFSQQR</sequence>
<comment type="caution">
    <text evidence="2">The sequence shown here is derived from an EMBL/GenBank/DDBJ whole genome shotgun (WGS) entry which is preliminary data.</text>
</comment>
<proteinExistence type="predicted"/>
<name>A0A5C5WYK0_9BACT</name>
<reference evidence="2 3" key="1">
    <citation type="submission" date="2019-02" db="EMBL/GenBank/DDBJ databases">
        <title>Deep-cultivation of Planctomycetes and their phenomic and genomic characterization uncovers novel biology.</title>
        <authorList>
            <person name="Wiegand S."/>
            <person name="Jogler M."/>
            <person name="Boedeker C."/>
            <person name="Pinto D."/>
            <person name="Vollmers J."/>
            <person name="Rivas-Marin E."/>
            <person name="Kohn T."/>
            <person name="Peeters S.H."/>
            <person name="Heuer A."/>
            <person name="Rast P."/>
            <person name="Oberbeckmann S."/>
            <person name="Bunk B."/>
            <person name="Jeske O."/>
            <person name="Meyerdierks A."/>
            <person name="Storesund J.E."/>
            <person name="Kallscheuer N."/>
            <person name="Luecker S."/>
            <person name="Lage O.M."/>
            <person name="Pohl T."/>
            <person name="Merkel B.J."/>
            <person name="Hornburger P."/>
            <person name="Mueller R.-W."/>
            <person name="Bruemmer F."/>
            <person name="Labrenz M."/>
            <person name="Spormann A.M."/>
            <person name="Op Den Camp H."/>
            <person name="Overmann J."/>
            <person name="Amann R."/>
            <person name="Jetten M.S.M."/>
            <person name="Mascher T."/>
            <person name="Medema M.H."/>
            <person name="Devos D.P."/>
            <person name="Kaster A.-K."/>
            <person name="Ovreas L."/>
            <person name="Rohde M."/>
            <person name="Galperin M.Y."/>
            <person name="Jogler C."/>
        </authorList>
    </citation>
    <scope>NUCLEOTIDE SEQUENCE [LARGE SCALE GENOMIC DNA]</scope>
    <source>
        <strain evidence="2 3">CA85</strain>
    </source>
</reference>
<dbReference type="SUPFAM" id="SSF53474">
    <property type="entry name" value="alpha/beta-Hydrolases"/>
    <property type="match status" value="1"/>
</dbReference>
<dbReference type="Gene3D" id="3.40.50.1820">
    <property type="entry name" value="alpha/beta hydrolase"/>
    <property type="match status" value="1"/>
</dbReference>
<dbReference type="AlphaFoldDB" id="A0A5C5WYK0"/>
<evidence type="ECO:0000256" key="1">
    <source>
        <dbReference type="ARBA" id="ARBA00022729"/>
    </source>
</evidence>
<dbReference type="EMBL" id="SJPK01000018">
    <property type="protein sequence ID" value="TWT56044.1"/>
    <property type="molecule type" value="Genomic_DNA"/>
</dbReference>
<dbReference type="PANTHER" id="PTHR43037">
    <property type="entry name" value="UNNAMED PRODUCT-RELATED"/>
    <property type="match status" value="1"/>
</dbReference>
<keyword evidence="3" id="KW-1185">Reference proteome</keyword>
<dbReference type="Pfam" id="PF00756">
    <property type="entry name" value="Esterase"/>
    <property type="match status" value="1"/>
</dbReference>
<dbReference type="PANTHER" id="PTHR43037:SF1">
    <property type="entry name" value="BLL1128 PROTEIN"/>
    <property type="match status" value="1"/>
</dbReference>
<dbReference type="Proteomes" id="UP000318053">
    <property type="component" value="Unassembled WGS sequence"/>
</dbReference>
<gene>
    <name evidence="2" type="ORF">CA85_46360</name>
</gene>
<dbReference type="RefSeq" id="WP_186775117.1">
    <property type="nucleotide sequence ID" value="NZ_SJPK01000018.1"/>
</dbReference>
<evidence type="ECO:0000313" key="3">
    <source>
        <dbReference type="Proteomes" id="UP000318053"/>
    </source>
</evidence>
<dbReference type="InterPro" id="IPR050955">
    <property type="entry name" value="Plant_Biomass_Hydrol_Est"/>
</dbReference>
<dbReference type="InterPro" id="IPR000801">
    <property type="entry name" value="Esterase-like"/>
</dbReference>
<keyword evidence="1" id="KW-0732">Signal</keyword>
<dbReference type="InterPro" id="IPR029058">
    <property type="entry name" value="AB_hydrolase_fold"/>
</dbReference>
<organism evidence="2 3">
    <name type="scientific">Allorhodopirellula solitaria</name>
    <dbReference type="NCBI Taxonomy" id="2527987"/>
    <lineage>
        <taxon>Bacteria</taxon>
        <taxon>Pseudomonadati</taxon>
        <taxon>Planctomycetota</taxon>
        <taxon>Planctomycetia</taxon>
        <taxon>Pirellulales</taxon>
        <taxon>Pirellulaceae</taxon>
        <taxon>Allorhodopirellula</taxon>
    </lineage>
</organism>
<protein>
    <submittedName>
        <fullName evidence="2">Prolyl oligopeptidase family protein</fullName>
    </submittedName>
</protein>
<evidence type="ECO:0000313" key="2">
    <source>
        <dbReference type="EMBL" id="TWT56044.1"/>
    </source>
</evidence>